<organism evidence="1">
    <name type="scientific">Aphanomyces invadans</name>
    <dbReference type="NCBI Taxonomy" id="157072"/>
    <lineage>
        <taxon>Eukaryota</taxon>
        <taxon>Sar</taxon>
        <taxon>Stramenopiles</taxon>
        <taxon>Oomycota</taxon>
        <taxon>Saprolegniomycetes</taxon>
        <taxon>Saprolegniales</taxon>
        <taxon>Verrucalvaceae</taxon>
        <taxon>Aphanomyces</taxon>
    </lineage>
</organism>
<dbReference type="OrthoDB" id="79339at2759"/>
<evidence type="ECO:0000313" key="1">
    <source>
        <dbReference type="EMBL" id="ETV95722.1"/>
    </source>
</evidence>
<gene>
    <name evidence="1" type="ORF">H310_10795</name>
</gene>
<dbReference type="VEuPathDB" id="FungiDB:H310_10795"/>
<accession>A0A024TQT5</accession>
<dbReference type="AlphaFoldDB" id="A0A024TQT5"/>
<sequence>MSSALKPSSLRQAGLIQVNRHAADVAESQQPVRFIGVYVGTRIDPAYQVQLISDRYYASFQHWGHRARTLRGRRLLVSSVVTSLMWHATAAAAIPHKTVTTWQTMPTRYVVGRKRDPTEPYQSLLHVSWHHNAACVPHIASAIRTQRLLTLQRLMLPADERPMWAPLVLEQFAACMGFLHRDSHPFDCLFYLPHWGTKWITTSMLHPFWFDVWRHWSKTP</sequence>
<proteinExistence type="predicted"/>
<dbReference type="EMBL" id="KI913979">
    <property type="protein sequence ID" value="ETV95722.1"/>
    <property type="molecule type" value="Genomic_DNA"/>
</dbReference>
<dbReference type="RefSeq" id="XP_008875473.1">
    <property type="nucleotide sequence ID" value="XM_008877251.1"/>
</dbReference>
<protein>
    <submittedName>
        <fullName evidence="1">Uncharacterized protein</fullName>
    </submittedName>
</protein>
<reference evidence="1" key="1">
    <citation type="submission" date="2013-12" db="EMBL/GenBank/DDBJ databases">
        <title>The Genome Sequence of Aphanomyces invadans NJM9701.</title>
        <authorList>
            <consortium name="The Broad Institute Genomics Platform"/>
            <person name="Russ C."/>
            <person name="Tyler B."/>
            <person name="van West P."/>
            <person name="Dieguez-Uribeondo J."/>
            <person name="Young S.K."/>
            <person name="Zeng Q."/>
            <person name="Gargeya S."/>
            <person name="Fitzgerald M."/>
            <person name="Abouelleil A."/>
            <person name="Alvarado L."/>
            <person name="Chapman S.B."/>
            <person name="Gainer-Dewar J."/>
            <person name="Goldberg J."/>
            <person name="Griggs A."/>
            <person name="Gujja S."/>
            <person name="Hansen M."/>
            <person name="Howarth C."/>
            <person name="Imamovic A."/>
            <person name="Ireland A."/>
            <person name="Larimer J."/>
            <person name="McCowan C."/>
            <person name="Murphy C."/>
            <person name="Pearson M."/>
            <person name="Poon T.W."/>
            <person name="Priest M."/>
            <person name="Roberts A."/>
            <person name="Saif S."/>
            <person name="Shea T."/>
            <person name="Sykes S."/>
            <person name="Wortman J."/>
            <person name="Nusbaum C."/>
            <person name="Birren B."/>
        </authorList>
    </citation>
    <scope>NUCLEOTIDE SEQUENCE [LARGE SCALE GENOMIC DNA]</scope>
    <source>
        <strain evidence="1">NJM9701</strain>
    </source>
</reference>
<dbReference type="GeneID" id="20087845"/>
<name>A0A024TQT5_9STRA</name>